<accession>A0A6M1LFY6</accession>
<name>A0A6M1LFY6_9PROT</name>
<keyword evidence="1" id="KW-0472">Membrane</keyword>
<feature type="transmembrane region" description="Helical" evidence="1">
    <location>
        <begin position="35"/>
        <end position="56"/>
    </location>
</feature>
<dbReference type="RefSeq" id="WP_164692997.1">
    <property type="nucleotide sequence ID" value="NZ_JAAIKB010000001.1"/>
</dbReference>
<reference evidence="2 3" key="1">
    <citation type="submission" date="2020-03" db="EMBL/GenBank/DDBJ databases">
        <title>Roseomonas stagni sp. nov., isolated from pond water in Japan.</title>
        <authorList>
            <person name="Furuhata K."/>
            <person name="Miyamoto H."/>
            <person name="Goto K."/>
        </authorList>
    </citation>
    <scope>NUCLEOTIDE SEQUENCE [LARGE SCALE GENOMIC DNA]</scope>
    <source>
        <strain evidence="2 3">PeD5</strain>
    </source>
</reference>
<keyword evidence="3" id="KW-1185">Reference proteome</keyword>
<gene>
    <name evidence="2" type="ORF">G3576_03975</name>
</gene>
<evidence type="ECO:0000313" key="2">
    <source>
        <dbReference type="EMBL" id="NGM19160.1"/>
    </source>
</evidence>
<evidence type="ECO:0000256" key="1">
    <source>
        <dbReference type="SAM" id="Phobius"/>
    </source>
</evidence>
<organism evidence="2 3">
    <name type="scientific">Falsiroseomonas algicola</name>
    <dbReference type="NCBI Taxonomy" id="2716930"/>
    <lineage>
        <taxon>Bacteria</taxon>
        <taxon>Pseudomonadati</taxon>
        <taxon>Pseudomonadota</taxon>
        <taxon>Alphaproteobacteria</taxon>
        <taxon>Acetobacterales</taxon>
        <taxon>Roseomonadaceae</taxon>
        <taxon>Falsiroseomonas</taxon>
    </lineage>
</organism>
<dbReference type="EMBL" id="JAAIKB010000001">
    <property type="protein sequence ID" value="NGM19160.1"/>
    <property type="molecule type" value="Genomic_DNA"/>
</dbReference>
<keyword evidence="1" id="KW-0812">Transmembrane</keyword>
<dbReference type="Proteomes" id="UP000475385">
    <property type="component" value="Unassembled WGS sequence"/>
</dbReference>
<dbReference type="AlphaFoldDB" id="A0A6M1LFY6"/>
<evidence type="ECO:0000313" key="3">
    <source>
        <dbReference type="Proteomes" id="UP000475385"/>
    </source>
</evidence>
<keyword evidence="1" id="KW-1133">Transmembrane helix</keyword>
<protein>
    <submittedName>
        <fullName evidence="2">Uncharacterized protein</fullName>
    </submittedName>
</protein>
<sequence>MPRFALSLVVLGLMAILLTVLLVLGDATLPGRVPPFFAAVLAGLGGVSLVAGLWMLDGAGPEEGRGTARPLNPIR</sequence>
<proteinExistence type="predicted"/>
<comment type="caution">
    <text evidence="2">The sequence shown here is derived from an EMBL/GenBank/DDBJ whole genome shotgun (WGS) entry which is preliminary data.</text>
</comment>